<dbReference type="KEGG" id="ole:K0B96_07450"/>
<gene>
    <name evidence="1" type="ORF">K0B96_07450</name>
</gene>
<proteinExistence type="predicted"/>
<sequence>MSKTRRQLLLAVADAIGGRRGAGMRAALDSQLLHDLEVWDELLSEAEFELQVAQLARRLSTDDPGLGRRAFEPPETWGLAN</sequence>
<protein>
    <submittedName>
        <fullName evidence="1">Uncharacterized protein</fullName>
    </submittedName>
</protein>
<reference evidence="1" key="1">
    <citation type="submission" date="2021-08" db="EMBL/GenBank/DDBJ databases">
        <title>Genome of a novel bacterium of the phylum Verrucomicrobia, Oleiharenicola sp. KSB-15.</title>
        <authorList>
            <person name="Chung J.-H."/>
            <person name="Ahn J.-H."/>
            <person name="Yoon Y."/>
            <person name="Kim D.-Y."/>
            <person name="An S.-H."/>
            <person name="Park I."/>
            <person name="Yeon J."/>
        </authorList>
    </citation>
    <scope>NUCLEOTIDE SEQUENCE</scope>
    <source>
        <strain evidence="1">KSB-15</strain>
    </source>
</reference>
<evidence type="ECO:0000313" key="1">
    <source>
        <dbReference type="EMBL" id="QYM80432.1"/>
    </source>
</evidence>
<dbReference type="Proteomes" id="UP000825051">
    <property type="component" value="Chromosome"/>
</dbReference>
<evidence type="ECO:0000313" key="2">
    <source>
        <dbReference type="Proteomes" id="UP000825051"/>
    </source>
</evidence>
<dbReference type="AlphaFoldDB" id="A0A8F9TZM3"/>
<organism evidence="1 2">
    <name type="scientific">Horticoccus luteus</name>
    <dbReference type="NCBI Taxonomy" id="2862869"/>
    <lineage>
        <taxon>Bacteria</taxon>
        <taxon>Pseudomonadati</taxon>
        <taxon>Verrucomicrobiota</taxon>
        <taxon>Opitutia</taxon>
        <taxon>Opitutales</taxon>
        <taxon>Opitutaceae</taxon>
        <taxon>Horticoccus</taxon>
    </lineage>
</organism>
<dbReference type="EMBL" id="CP080507">
    <property type="protein sequence ID" value="QYM80432.1"/>
    <property type="molecule type" value="Genomic_DNA"/>
</dbReference>
<accession>A0A8F9TZM3</accession>
<keyword evidence="2" id="KW-1185">Reference proteome</keyword>
<name>A0A8F9TZM3_9BACT</name>
<dbReference type="RefSeq" id="WP_220165627.1">
    <property type="nucleotide sequence ID" value="NZ_CP080507.1"/>
</dbReference>